<comment type="caution">
    <text evidence="1">The sequence shown here is derived from an EMBL/GenBank/DDBJ whole genome shotgun (WGS) entry which is preliminary data.</text>
</comment>
<dbReference type="EMBL" id="MU267721">
    <property type="protein sequence ID" value="KAH7910238.1"/>
    <property type="molecule type" value="Genomic_DNA"/>
</dbReference>
<name>A0ACB8AAY1_9AGAM</name>
<keyword evidence="2" id="KW-1185">Reference proteome</keyword>
<proteinExistence type="predicted"/>
<sequence>MNTPTDSEDQSQGSTDEKKTLETPIIFPEGGITAWFTVFGAFLIQFCSYGYTISFGVYQDYYAQVYMTNQSSSAISWIGSINAFLFEAIGLISGRLYDRGYFYHLVIGGSLIQSFSLFMLSLAKPGQFYQVFLTQGLLSGCAAGMLYIPSMAVISHHFEKRRALAMTFAASGACFGSVAHPIMLNNTLNSQLGFASSVRASAGLITGLLIIACLSMRTRIPISHTTVDYLLTAKKCWHDSAYVFGTAGLTIFVVAFYYPLFYLQLDSSVHGLDKTFSFYSLVIMNTSSFIGQVSSGFLANWFGVANIIVLAVSACAVLLFGMIGVRTLASVAIFGVLYGFFAGTVLALWTPLIEALTPDMSEFGARMGIMCAFMAFGGLIGTPISGAILGDNYIWWRAALFNGVRTLKGYSDIVDINKSSEQTKLKGIEDTD</sequence>
<reference evidence="1" key="1">
    <citation type="journal article" date="2021" name="New Phytol.">
        <title>Evolutionary innovations through gain and loss of genes in the ectomycorrhizal Boletales.</title>
        <authorList>
            <person name="Wu G."/>
            <person name="Miyauchi S."/>
            <person name="Morin E."/>
            <person name="Kuo A."/>
            <person name="Drula E."/>
            <person name="Varga T."/>
            <person name="Kohler A."/>
            <person name="Feng B."/>
            <person name="Cao Y."/>
            <person name="Lipzen A."/>
            <person name="Daum C."/>
            <person name="Hundley H."/>
            <person name="Pangilinan J."/>
            <person name="Johnson J."/>
            <person name="Barry K."/>
            <person name="LaButti K."/>
            <person name="Ng V."/>
            <person name="Ahrendt S."/>
            <person name="Min B."/>
            <person name="Choi I.G."/>
            <person name="Park H."/>
            <person name="Plett J.M."/>
            <person name="Magnuson J."/>
            <person name="Spatafora J.W."/>
            <person name="Nagy L.G."/>
            <person name="Henrissat B."/>
            <person name="Grigoriev I.V."/>
            <person name="Yang Z.L."/>
            <person name="Xu J."/>
            <person name="Martin F.M."/>
        </authorList>
    </citation>
    <scope>NUCLEOTIDE SEQUENCE</scope>
    <source>
        <strain evidence="1">ATCC 28755</strain>
    </source>
</reference>
<organism evidence="1 2">
    <name type="scientific">Hygrophoropsis aurantiaca</name>
    <dbReference type="NCBI Taxonomy" id="72124"/>
    <lineage>
        <taxon>Eukaryota</taxon>
        <taxon>Fungi</taxon>
        <taxon>Dikarya</taxon>
        <taxon>Basidiomycota</taxon>
        <taxon>Agaricomycotina</taxon>
        <taxon>Agaricomycetes</taxon>
        <taxon>Agaricomycetidae</taxon>
        <taxon>Boletales</taxon>
        <taxon>Coniophorineae</taxon>
        <taxon>Hygrophoropsidaceae</taxon>
        <taxon>Hygrophoropsis</taxon>
    </lineage>
</organism>
<evidence type="ECO:0000313" key="2">
    <source>
        <dbReference type="Proteomes" id="UP000790377"/>
    </source>
</evidence>
<protein>
    <submittedName>
        <fullName evidence="1">MFS general substrate transporter</fullName>
    </submittedName>
</protein>
<gene>
    <name evidence="1" type="ORF">BJ138DRAFT_1136159</name>
</gene>
<evidence type="ECO:0000313" key="1">
    <source>
        <dbReference type="EMBL" id="KAH7910238.1"/>
    </source>
</evidence>
<dbReference type="Proteomes" id="UP000790377">
    <property type="component" value="Unassembled WGS sequence"/>
</dbReference>
<accession>A0ACB8AAY1</accession>